<gene>
    <name evidence="2" type="primary">LOC142174632</name>
</gene>
<proteinExistence type="predicted"/>
<evidence type="ECO:0000313" key="2">
    <source>
        <dbReference type="RefSeq" id="XP_075096564.1"/>
    </source>
</evidence>
<evidence type="ECO:0000313" key="1">
    <source>
        <dbReference type="Proteomes" id="UP000790787"/>
    </source>
</evidence>
<accession>A0AC58TH74</accession>
<protein>
    <submittedName>
        <fullName evidence="2">Uncharacterized protein LOC142174632</fullName>
    </submittedName>
</protein>
<reference evidence="1" key="1">
    <citation type="journal article" date="2014" name="Nat. Commun.">
        <title>The tobacco genome sequence and its comparison with those of tomato and potato.</title>
        <authorList>
            <person name="Sierro N."/>
            <person name="Battey J.N."/>
            <person name="Ouadi S."/>
            <person name="Bakaher N."/>
            <person name="Bovet L."/>
            <person name="Willig A."/>
            <person name="Goepfert S."/>
            <person name="Peitsch M.C."/>
            <person name="Ivanov N.V."/>
        </authorList>
    </citation>
    <scope>NUCLEOTIDE SEQUENCE [LARGE SCALE GENOMIC DNA]</scope>
</reference>
<organism evidence="1 2">
    <name type="scientific">Nicotiana tabacum</name>
    <name type="common">Common tobacco</name>
    <dbReference type="NCBI Taxonomy" id="4097"/>
    <lineage>
        <taxon>Eukaryota</taxon>
        <taxon>Viridiplantae</taxon>
        <taxon>Streptophyta</taxon>
        <taxon>Embryophyta</taxon>
        <taxon>Tracheophyta</taxon>
        <taxon>Spermatophyta</taxon>
        <taxon>Magnoliopsida</taxon>
        <taxon>eudicotyledons</taxon>
        <taxon>Gunneridae</taxon>
        <taxon>Pentapetalae</taxon>
        <taxon>asterids</taxon>
        <taxon>lamiids</taxon>
        <taxon>Solanales</taxon>
        <taxon>Solanaceae</taxon>
        <taxon>Nicotianoideae</taxon>
        <taxon>Nicotianeae</taxon>
        <taxon>Nicotiana</taxon>
    </lineage>
</organism>
<keyword evidence="1" id="KW-1185">Reference proteome</keyword>
<reference evidence="2" key="2">
    <citation type="submission" date="2025-08" db="UniProtKB">
        <authorList>
            <consortium name="RefSeq"/>
        </authorList>
    </citation>
    <scope>IDENTIFICATION</scope>
    <source>
        <tissue evidence="2">Leaf</tissue>
    </source>
</reference>
<name>A0AC58TH74_TOBAC</name>
<dbReference type="Proteomes" id="UP000790787">
    <property type="component" value="Chromosome 20"/>
</dbReference>
<dbReference type="RefSeq" id="XP_075096564.1">
    <property type="nucleotide sequence ID" value="XM_075240463.1"/>
</dbReference>
<sequence length="466" mass="53507">MEIYIDDMLVKSQQAGDHIQYLSDSFQILYKFNMKLNPEKCAFGVSSVLKKQSQFEWIEECHQALKNLKSYLSNPPLLAKPKDREKLLIYLAVLEVAVSAVLVREDRGKKSPIYYVSKTLLDAETRYPHLEKLALTLIMASRKLRPYFQYHHISVVAAYPLCNILHKQVLLARLAKWAIELSEYDITYQPRTATKSQVLADFVADLRSCMVTEAKKELQVFNESNPGTWTLFTDGSSNVKGAGLRIVLIPHTGETIRQAIKCHSITNNEAEYEVVIVGLELARELGIEQIPRDENVEADVLANLASAAEVTIEENSSVIHLFHLALDQDKNEVNFNNLTWDWRNEIVNFLQYRILPEDKKKAQALRQKAARYCLDQGNLYRKMFGGPLARCLEPSQMEYMMREVHEGHCGNHAGGRSLVKTLIRARYYWPKMEEEAENFVAKYDKCQKYGNNMHRLVELLHPVVAL</sequence>